<feature type="transmembrane region" description="Helical" evidence="1">
    <location>
        <begin position="70"/>
        <end position="93"/>
    </location>
</feature>
<gene>
    <name evidence="2" type="ORF">A4X09_0g3478</name>
</gene>
<reference evidence="2" key="1">
    <citation type="submission" date="2016-04" db="EMBL/GenBank/DDBJ databases">
        <authorList>
            <person name="Nguyen H.D."/>
            <person name="Samba Siva P."/>
            <person name="Cullis J."/>
            <person name="Levesque C.A."/>
            <person name="Hambleton S."/>
        </authorList>
    </citation>
    <scope>NUCLEOTIDE SEQUENCE</scope>
    <source>
        <strain evidence="2">DAOMC 236422</strain>
    </source>
</reference>
<proteinExistence type="predicted"/>
<keyword evidence="1" id="KW-0472">Membrane</keyword>
<evidence type="ECO:0000313" key="2">
    <source>
        <dbReference type="EMBL" id="KAE8268857.1"/>
    </source>
</evidence>
<sequence length="423" mass="47231">MTTRIPYVSTGQGQDDTSFTGVDGFKTLLPPNPTIADQRPAAPDGRLLPIETLVLDLPAVVKFGNNMHNFNNPACAVPIFVICVFGLIVAFMLHPDREFSRTNDLLSLSIGLFTLASILDMVQYGATHNQLGRIIVPLSIVSAILTAIGRLFMTLWISWVAEGDRGKTTNVETDTATNTSGYNSFQQNSSPFYFGITPARAENRTEPTLDEPFKHPRPVSFRYSGAHTRYLTAQSSLRSKAARKAFRASSQFRKSKRQVKSKLGGRFRLRWTCMCVLAWNLITALMEANWRILILFRQTEEAARIMLRVAAALNVVFLCFLSFVAVSRIMSGHALVSIGAEDHLRYESFMDMSPGVGQYERRAQRALIVLVAGNTIGIVRSFLNQVFMGFTEAPLGRVLFAFRMVRRSLLTVRDRLTSLMNSE</sequence>
<feature type="transmembrane region" description="Helical" evidence="1">
    <location>
        <begin position="305"/>
        <end position="326"/>
    </location>
</feature>
<keyword evidence="1" id="KW-1133">Transmembrane helix</keyword>
<comment type="caution">
    <text evidence="2">The sequence shown here is derived from an EMBL/GenBank/DDBJ whole genome shotgun (WGS) entry which is preliminary data.</text>
</comment>
<dbReference type="EMBL" id="LWDG02000124">
    <property type="protein sequence ID" value="KAE8268857.1"/>
    <property type="molecule type" value="Genomic_DNA"/>
</dbReference>
<feature type="transmembrane region" description="Helical" evidence="1">
    <location>
        <begin position="105"/>
        <end position="122"/>
    </location>
</feature>
<dbReference type="AlphaFoldDB" id="A0A8X7T4S0"/>
<feature type="transmembrane region" description="Helical" evidence="1">
    <location>
        <begin position="134"/>
        <end position="157"/>
    </location>
</feature>
<keyword evidence="1" id="KW-0812">Transmembrane</keyword>
<keyword evidence="3" id="KW-1185">Reference proteome</keyword>
<organism evidence="2 3">
    <name type="scientific">Tilletia walkeri</name>
    <dbReference type="NCBI Taxonomy" id="117179"/>
    <lineage>
        <taxon>Eukaryota</taxon>
        <taxon>Fungi</taxon>
        <taxon>Dikarya</taxon>
        <taxon>Basidiomycota</taxon>
        <taxon>Ustilaginomycotina</taxon>
        <taxon>Exobasidiomycetes</taxon>
        <taxon>Tilletiales</taxon>
        <taxon>Tilletiaceae</taxon>
        <taxon>Tilletia</taxon>
    </lineage>
</organism>
<name>A0A8X7T4S0_9BASI</name>
<evidence type="ECO:0000313" key="3">
    <source>
        <dbReference type="Proteomes" id="UP000078113"/>
    </source>
</evidence>
<dbReference type="Proteomes" id="UP000078113">
    <property type="component" value="Unassembled WGS sequence"/>
</dbReference>
<protein>
    <submittedName>
        <fullName evidence="2">Uncharacterized protein</fullName>
    </submittedName>
</protein>
<accession>A0A8X7T4S0</accession>
<reference evidence="2" key="2">
    <citation type="journal article" date="2019" name="IMA Fungus">
        <title>Genome sequencing and comparison of five Tilletia species to identify candidate genes for the detection of regulated species infecting wheat.</title>
        <authorList>
            <person name="Nguyen H.D.T."/>
            <person name="Sultana T."/>
            <person name="Kesanakurti P."/>
            <person name="Hambleton S."/>
        </authorList>
    </citation>
    <scope>NUCLEOTIDE SEQUENCE</scope>
    <source>
        <strain evidence="2">DAOMC 236422</strain>
    </source>
</reference>
<evidence type="ECO:0000256" key="1">
    <source>
        <dbReference type="SAM" id="Phobius"/>
    </source>
</evidence>